<protein>
    <recommendedName>
        <fullName evidence="3">RRM domain-containing protein</fullName>
    </recommendedName>
</protein>
<dbReference type="EMBL" id="KI913970">
    <property type="protein sequence ID" value="ETV98131.1"/>
    <property type="molecule type" value="Genomic_DNA"/>
</dbReference>
<dbReference type="EMBL" id="KI913970">
    <property type="protein sequence ID" value="ETV98130.1"/>
    <property type="molecule type" value="Genomic_DNA"/>
</dbReference>
<dbReference type="InterPro" id="IPR035979">
    <property type="entry name" value="RBD_domain_sf"/>
</dbReference>
<dbReference type="GeneID" id="20085924"/>
<feature type="compositionally biased region" description="Basic and acidic residues" evidence="2">
    <location>
        <begin position="619"/>
        <end position="629"/>
    </location>
</feature>
<feature type="compositionally biased region" description="Basic and acidic residues" evidence="2">
    <location>
        <begin position="398"/>
        <end position="408"/>
    </location>
</feature>
<dbReference type="InterPro" id="IPR012677">
    <property type="entry name" value="Nucleotide-bd_a/b_plait_sf"/>
</dbReference>
<dbReference type="VEuPathDB" id="FungiDB:H310_08874"/>
<reference evidence="4" key="1">
    <citation type="submission" date="2013-12" db="EMBL/GenBank/DDBJ databases">
        <title>The Genome Sequence of Aphanomyces invadans NJM9701.</title>
        <authorList>
            <consortium name="The Broad Institute Genomics Platform"/>
            <person name="Russ C."/>
            <person name="Tyler B."/>
            <person name="van West P."/>
            <person name="Dieguez-Uribeondo J."/>
            <person name="Young S.K."/>
            <person name="Zeng Q."/>
            <person name="Gargeya S."/>
            <person name="Fitzgerald M."/>
            <person name="Abouelleil A."/>
            <person name="Alvarado L."/>
            <person name="Chapman S.B."/>
            <person name="Gainer-Dewar J."/>
            <person name="Goldberg J."/>
            <person name="Griggs A."/>
            <person name="Gujja S."/>
            <person name="Hansen M."/>
            <person name="Howarth C."/>
            <person name="Imamovic A."/>
            <person name="Ireland A."/>
            <person name="Larimer J."/>
            <person name="McCowan C."/>
            <person name="Murphy C."/>
            <person name="Pearson M."/>
            <person name="Poon T.W."/>
            <person name="Priest M."/>
            <person name="Roberts A."/>
            <person name="Saif S."/>
            <person name="Shea T."/>
            <person name="Sykes S."/>
            <person name="Wortman J."/>
            <person name="Nusbaum C."/>
            <person name="Birren B."/>
        </authorList>
    </citation>
    <scope>NUCLEOTIDE SEQUENCE [LARGE SCALE GENOMIC DNA]</scope>
    <source>
        <strain evidence="4">NJM9701</strain>
    </source>
</reference>
<dbReference type="OrthoDB" id="79873at2759"/>
<feature type="compositionally biased region" description="Polar residues" evidence="2">
    <location>
        <begin position="8"/>
        <end position="19"/>
    </location>
</feature>
<feature type="region of interest" description="Disordered" evidence="2">
    <location>
        <begin position="335"/>
        <end position="654"/>
    </location>
</feature>
<dbReference type="STRING" id="157072.A0A024TVC5"/>
<feature type="compositionally biased region" description="Pro residues" evidence="2">
    <location>
        <begin position="446"/>
        <end position="460"/>
    </location>
</feature>
<dbReference type="SMART" id="SM00360">
    <property type="entry name" value="RRM"/>
    <property type="match status" value="2"/>
</dbReference>
<dbReference type="CDD" id="cd00590">
    <property type="entry name" value="RRM_SF"/>
    <property type="match status" value="1"/>
</dbReference>
<evidence type="ECO:0000313" key="4">
    <source>
        <dbReference type="EMBL" id="ETV98130.1"/>
    </source>
</evidence>
<feature type="region of interest" description="Disordered" evidence="2">
    <location>
        <begin position="1"/>
        <end position="101"/>
    </location>
</feature>
<accession>A0A024TVC5</accession>
<evidence type="ECO:0000259" key="3">
    <source>
        <dbReference type="PROSITE" id="PS50102"/>
    </source>
</evidence>
<dbReference type="InterPro" id="IPR000504">
    <property type="entry name" value="RRM_dom"/>
</dbReference>
<organism evidence="4">
    <name type="scientific">Aphanomyces invadans</name>
    <dbReference type="NCBI Taxonomy" id="157072"/>
    <lineage>
        <taxon>Eukaryota</taxon>
        <taxon>Sar</taxon>
        <taxon>Stramenopiles</taxon>
        <taxon>Oomycota</taxon>
        <taxon>Saprolegniomycetes</taxon>
        <taxon>Saprolegniales</taxon>
        <taxon>Verrucalvaceae</taxon>
        <taxon>Aphanomyces</taxon>
    </lineage>
</organism>
<feature type="compositionally biased region" description="Basic and acidic residues" evidence="2">
    <location>
        <begin position="20"/>
        <end position="46"/>
    </location>
</feature>
<dbReference type="Pfam" id="PF00076">
    <property type="entry name" value="RRM_1"/>
    <property type="match status" value="1"/>
</dbReference>
<gene>
    <name evidence="4" type="ORF">H310_08874</name>
</gene>
<dbReference type="PROSITE" id="PS50102">
    <property type="entry name" value="RRM"/>
    <property type="match status" value="1"/>
</dbReference>
<feature type="compositionally biased region" description="Pro residues" evidence="2">
    <location>
        <begin position="569"/>
        <end position="579"/>
    </location>
</feature>
<proteinExistence type="predicted"/>
<sequence>MSDLAHTAPSSDELSLRQQQPHETERLPEEGTRKDVDGQDEGRLDADTDPAAPLDCPNSDLVDETDTTSVGVAATPKSPESCSIAREHPPSTVDDDREEGEIEEDVPYVKPTENCTHSIASNDGGDDAAEDDDCVASGTDEATPVAPVHTTPLQEYEQGYYGISFESTSTQLAKVVIRDPSKSIQQSDDIRSHFEAIGGVESLTWSPDSGSGDVTLSDLTALNAVFALPEHSIGGTTLLVSPMPPPVDPTLVAQWRRSYNGTGVHLSNIVHDMTEDMIKAEMSCFGVITSVRRNVKPMEEAPFGYGFVTYASSGQAAHALAAGSHVIHGTTVKINPMKKDFQRSQGAARGGRFGGRGRGDGRGRGEGRGRGGSEGHVRGGFEGRGGGRGGGRSGGGRGRGDSVRDGSRGRGRGASGRGRGGGRGDYGRGPRYPPQGPPLYNGPAYNAPPPPAYNAPSYPPPHHHEQPHPPHGGYHPPSYSQPPPSFNGPSYPPPPQPSPDHAPRNHHAYGQPFGPPQGSYPAHGAYPPPPYGPPSYQRPPPPAYDSPPSRHYQPESHPPSYGRHHDYPTQPPYAPPPPSFYNAGPYNGNHGYSQSSPRSYGAGQAPSSEYGQGRGYARYPDHPPPRHDPPSYGPVRSQGPAYRSGPYDPPPSYR</sequence>
<feature type="compositionally biased region" description="Pro residues" evidence="2">
    <location>
        <begin position="526"/>
        <end position="545"/>
    </location>
</feature>
<feature type="compositionally biased region" description="Basic and acidic residues" evidence="2">
    <location>
        <begin position="357"/>
        <end position="381"/>
    </location>
</feature>
<feature type="compositionally biased region" description="Gly residues" evidence="2">
    <location>
        <begin position="382"/>
        <end position="397"/>
    </location>
</feature>
<dbReference type="RefSeq" id="XP_008873005.1">
    <property type="nucleotide sequence ID" value="XM_008874783.1"/>
</dbReference>
<dbReference type="Gene3D" id="3.30.70.330">
    <property type="match status" value="1"/>
</dbReference>
<evidence type="ECO:0000256" key="2">
    <source>
        <dbReference type="SAM" id="MobiDB-lite"/>
    </source>
</evidence>
<feature type="domain" description="RRM" evidence="3">
    <location>
        <begin position="262"/>
        <end position="339"/>
    </location>
</feature>
<dbReference type="SUPFAM" id="SSF54928">
    <property type="entry name" value="RNA-binding domain, RBD"/>
    <property type="match status" value="1"/>
</dbReference>
<keyword evidence="1" id="KW-0694">RNA-binding</keyword>
<evidence type="ECO:0000256" key="1">
    <source>
        <dbReference type="PROSITE-ProRule" id="PRU00176"/>
    </source>
</evidence>
<feature type="region of interest" description="Disordered" evidence="2">
    <location>
        <begin position="113"/>
        <end position="132"/>
    </location>
</feature>
<dbReference type="RefSeq" id="XP_008873006.1">
    <property type="nucleotide sequence ID" value="XM_008874784.1"/>
</dbReference>
<feature type="compositionally biased region" description="Gly residues" evidence="2">
    <location>
        <begin position="412"/>
        <end position="424"/>
    </location>
</feature>
<dbReference type="GO" id="GO:0003723">
    <property type="term" value="F:RNA binding"/>
    <property type="evidence" value="ECO:0007669"/>
    <property type="project" value="UniProtKB-UniRule"/>
</dbReference>
<dbReference type="AlphaFoldDB" id="A0A024TVC5"/>
<feature type="compositionally biased region" description="Pro residues" evidence="2">
    <location>
        <begin position="479"/>
        <end position="500"/>
    </location>
</feature>
<name>A0A024TVC5_9STRA</name>